<accession>A0A5J4RR57</accession>
<protein>
    <submittedName>
        <fullName evidence="1">Uncharacterized protein</fullName>
    </submittedName>
</protein>
<comment type="caution">
    <text evidence="1">The sequence shown here is derived from an EMBL/GenBank/DDBJ whole genome shotgun (WGS) entry which is preliminary data.</text>
</comment>
<proteinExistence type="predicted"/>
<organism evidence="1">
    <name type="scientific">termite gut metagenome</name>
    <dbReference type="NCBI Taxonomy" id="433724"/>
    <lineage>
        <taxon>unclassified sequences</taxon>
        <taxon>metagenomes</taxon>
        <taxon>organismal metagenomes</taxon>
    </lineage>
</organism>
<dbReference type="AlphaFoldDB" id="A0A5J4RR57"/>
<dbReference type="EMBL" id="SNRY01000822">
    <property type="protein sequence ID" value="KAA6336154.1"/>
    <property type="molecule type" value="Genomic_DNA"/>
</dbReference>
<gene>
    <name evidence="1" type="ORF">EZS27_015679</name>
</gene>
<name>A0A5J4RR57_9ZZZZ</name>
<sequence>MELLHMGKLKFAVFLRNTKKPLTIKEEGLSLGELVSVIQAGFQRYRCKKGGIKSQDFTCGTMGK</sequence>
<evidence type="ECO:0000313" key="1">
    <source>
        <dbReference type="EMBL" id="KAA6336154.1"/>
    </source>
</evidence>
<reference evidence="1" key="1">
    <citation type="submission" date="2019-03" db="EMBL/GenBank/DDBJ databases">
        <title>Single cell metagenomics reveals metabolic interactions within the superorganism composed of flagellate Streblomastix strix and complex community of Bacteroidetes bacteria on its surface.</title>
        <authorList>
            <person name="Treitli S.C."/>
            <person name="Kolisko M."/>
            <person name="Husnik F."/>
            <person name="Keeling P."/>
            <person name="Hampl V."/>
        </authorList>
    </citation>
    <scope>NUCLEOTIDE SEQUENCE</scope>
    <source>
        <strain evidence="1">STM</strain>
    </source>
</reference>